<sequence length="482" mass="54633">MRTVADIHEDITARQAKVSGKFGYFFVQWIKFRDHSDRLYEARGENGETYLQFRLMQNHVVESAAIFETVLTHWKETDQEARIFNFLNSEDTNGNGIWHYLADTLREHEGVSTLKIARTLLAMDIDFSRRNRLGISPLSKMLLPAPRWQSLNALIQTKHLSIENIEGAINERSKDQAQRNHLMTMIFTSDIEDNRGLLSQHVLHQAVQPQADITLRAATCRLFFEYVDVEQGGTAFFKLISIANHAMFDDLMRLLIHNTAETVNSMGAPDVATRKSYGQAYLAKKLLRRDKRGENVLFKALFAGKHNHMRKISSLLHNDNLAMRTTFRGETVRKDLVVDKASPAPCNPLLSLLLQQDVEGNTVLHHTILRNDVQALKWLFSGLAPNDMYAIIKSFPNRYGLTLLGMVQPEIVKAKLGHAMAAKAISPQRAKEIFVALNGADQDLKDYLDARLKEIDELATLVGRKEPLPPSFQLPRNAPASN</sequence>
<comment type="caution">
    <text evidence="1">The sequence shown here is derived from an EMBL/GenBank/DDBJ whole genome shotgun (WGS) entry which is preliminary data.</text>
</comment>
<dbReference type="RefSeq" id="WP_101251482.1">
    <property type="nucleotide sequence ID" value="NZ_PIUM01000018.1"/>
</dbReference>
<accession>A0A2N3PTA0</accession>
<dbReference type="Gene3D" id="1.25.40.20">
    <property type="entry name" value="Ankyrin repeat-containing domain"/>
    <property type="match status" value="1"/>
</dbReference>
<organism evidence="1 2">
    <name type="scientific">Telmatospirillum siberiense</name>
    <dbReference type="NCBI Taxonomy" id="382514"/>
    <lineage>
        <taxon>Bacteria</taxon>
        <taxon>Pseudomonadati</taxon>
        <taxon>Pseudomonadota</taxon>
        <taxon>Alphaproteobacteria</taxon>
        <taxon>Rhodospirillales</taxon>
        <taxon>Rhodospirillaceae</taxon>
        <taxon>Telmatospirillum</taxon>
    </lineage>
</organism>
<dbReference type="OrthoDB" id="7324500at2"/>
<dbReference type="Proteomes" id="UP000233293">
    <property type="component" value="Unassembled WGS sequence"/>
</dbReference>
<evidence type="ECO:0000313" key="2">
    <source>
        <dbReference type="Proteomes" id="UP000233293"/>
    </source>
</evidence>
<dbReference type="AlphaFoldDB" id="A0A2N3PTA0"/>
<reference evidence="2" key="1">
    <citation type="submission" date="2017-12" db="EMBL/GenBank/DDBJ databases">
        <title>Draft genome sequence of Telmatospirillum siberiense 26-4b1T, an acidotolerant peatland alphaproteobacterium potentially involved in sulfur cycling.</title>
        <authorList>
            <person name="Hausmann B."/>
            <person name="Pjevac P."/>
            <person name="Schreck K."/>
            <person name="Herbold C.W."/>
            <person name="Daims H."/>
            <person name="Wagner M."/>
            <person name="Pester M."/>
            <person name="Loy A."/>
        </authorList>
    </citation>
    <scope>NUCLEOTIDE SEQUENCE [LARGE SCALE GENOMIC DNA]</scope>
    <source>
        <strain evidence="2">26-4b1</strain>
    </source>
</reference>
<name>A0A2N3PTA0_9PROT</name>
<evidence type="ECO:0008006" key="3">
    <source>
        <dbReference type="Google" id="ProtNLM"/>
    </source>
</evidence>
<proteinExistence type="predicted"/>
<gene>
    <name evidence="1" type="ORF">CWS72_15230</name>
</gene>
<dbReference type="EMBL" id="PIUM01000018">
    <property type="protein sequence ID" value="PKU23630.1"/>
    <property type="molecule type" value="Genomic_DNA"/>
</dbReference>
<evidence type="ECO:0000313" key="1">
    <source>
        <dbReference type="EMBL" id="PKU23630.1"/>
    </source>
</evidence>
<keyword evidence="2" id="KW-1185">Reference proteome</keyword>
<dbReference type="InterPro" id="IPR036770">
    <property type="entry name" value="Ankyrin_rpt-contain_sf"/>
</dbReference>
<protein>
    <recommendedName>
        <fullName evidence="3">Ankyrin repeat domain-containing protein</fullName>
    </recommendedName>
</protein>